<feature type="compositionally biased region" description="Polar residues" evidence="6">
    <location>
        <begin position="44"/>
        <end position="56"/>
    </location>
</feature>
<keyword evidence="5" id="KW-0809">Transit peptide</keyword>
<dbReference type="PANTHER" id="PTHR13475">
    <property type="entry name" value="NEUGRIN"/>
    <property type="match status" value="1"/>
</dbReference>
<dbReference type="GeneID" id="89976928"/>
<evidence type="ECO:0000313" key="8">
    <source>
        <dbReference type="Proteomes" id="UP001358417"/>
    </source>
</evidence>
<feature type="region of interest" description="Disordered" evidence="6">
    <location>
        <begin position="44"/>
        <end position="89"/>
    </location>
</feature>
<accession>A0AAV9MYI0</accession>
<comment type="function">
    <text evidence="1">Required for respiratory activity and maintenance and expression of the mitochondrial genome.</text>
</comment>
<dbReference type="GO" id="GO:0005634">
    <property type="term" value="C:nucleus"/>
    <property type="evidence" value="ECO:0007669"/>
    <property type="project" value="TreeGrafter"/>
</dbReference>
<comment type="subcellular location">
    <subcellularLocation>
        <location evidence="2">Mitochondrion</location>
    </subcellularLocation>
</comment>
<evidence type="ECO:0000256" key="6">
    <source>
        <dbReference type="SAM" id="MobiDB-lite"/>
    </source>
</evidence>
<dbReference type="RefSeq" id="XP_064701584.1">
    <property type="nucleotide sequence ID" value="XM_064852310.1"/>
</dbReference>
<dbReference type="GO" id="GO:0005739">
    <property type="term" value="C:mitochondrion"/>
    <property type="evidence" value="ECO:0007669"/>
    <property type="project" value="UniProtKB-SubCell"/>
</dbReference>
<feature type="compositionally biased region" description="Basic and acidic residues" evidence="6">
    <location>
        <begin position="77"/>
        <end position="89"/>
    </location>
</feature>
<evidence type="ECO:0000313" key="7">
    <source>
        <dbReference type="EMBL" id="KAK5045979.1"/>
    </source>
</evidence>
<keyword evidence="8" id="KW-1185">Reference proteome</keyword>
<reference evidence="7 8" key="1">
    <citation type="submission" date="2023-08" db="EMBL/GenBank/DDBJ databases">
        <title>Black Yeasts Isolated from many extreme environments.</title>
        <authorList>
            <person name="Coleine C."/>
            <person name="Stajich J.E."/>
            <person name="Selbmann L."/>
        </authorList>
    </citation>
    <scope>NUCLEOTIDE SEQUENCE [LARGE SCALE GENOMIC DNA]</scope>
    <source>
        <strain evidence="7 8">CCFEE 5792</strain>
    </source>
</reference>
<organism evidence="7 8">
    <name type="scientific">Exophiala bonariae</name>
    <dbReference type="NCBI Taxonomy" id="1690606"/>
    <lineage>
        <taxon>Eukaryota</taxon>
        <taxon>Fungi</taxon>
        <taxon>Dikarya</taxon>
        <taxon>Ascomycota</taxon>
        <taxon>Pezizomycotina</taxon>
        <taxon>Eurotiomycetes</taxon>
        <taxon>Chaetothyriomycetidae</taxon>
        <taxon>Chaetothyriales</taxon>
        <taxon>Herpotrichiellaceae</taxon>
        <taxon>Exophiala</taxon>
    </lineage>
</organism>
<dbReference type="InterPro" id="IPR010487">
    <property type="entry name" value="NGRN/Rrg9"/>
</dbReference>
<dbReference type="AlphaFoldDB" id="A0AAV9MYI0"/>
<name>A0AAV9MYI0_9EURO</name>
<dbReference type="Pfam" id="PF06413">
    <property type="entry name" value="Neugrin"/>
    <property type="match status" value="1"/>
</dbReference>
<dbReference type="EMBL" id="JAVRRD010000033">
    <property type="protein sequence ID" value="KAK5045979.1"/>
    <property type="molecule type" value="Genomic_DNA"/>
</dbReference>
<dbReference type="Proteomes" id="UP001358417">
    <property type="component" value="Unassembled WGS sequence"/>
</dbReference>
<protein>
    <recommendedName>
        <fullName evidence="4">Required for respiratory growth protein 9, mitochondrial</fullName>
    </recommendedName>
</protein>
<sequence length="298" mass="34802">MSVNIQGTKNILCLVVLRQQTLTACRHTHSAATSRPPLFNSIRATLTTNPNHNTASDLHARKRRRYSQDASAPSFARPERKPKPRFKQDEWEAVEGSSLLVKSRKSGFRNKQAPTSVRAAPDRDAHIPLSQERQPPYERRIRRNTKPVEDKGTLVAKENRALFLPRKAEEWQIQKKGLLQKFKEEGWQPRKKLSPDTIEGIRGLHEQDPEKYSTPNLAEHFKVSPEAIRRILKSNFRPTEAQMQERRVRWAKRHDRIWDQKVQLGLRPPRKMDWRVEEPEEFEENLKAKELLDAARRA</sequence>
<dbReference type="PANTHER" id="PTHR13475:SF3">
    <property type="entry name" value="NEUGRIN"/>
    <property type="match status" value="1"/>
</dbReference>
<evidence type="ECO:0000256" key="2">
    <source>
        <dbReference type="ARBA" id="ARBA00004173"/>
    </source>
</evidence>
<comment type="caution">
    <text evidence="7">The sequence shown here is derived from an EMBL/GenBank/DDBJ whole genome shotgun (WGS) entry which is preliminary data.</text>
</comment>
<gene>
    <name evidence="7" type="ORF">LTR84_008765</name>
</gene>
<evidence type="ECO:0000256" key="5">
    <source>
        <dbReference type="ARBA" id="ARBA00022946"/>
    </source>
</evidence>
<evidence type="ECO:0000256" key="1">
    <source>
        <dbReference type="ARBA" id="ARBA00003548"/>
    </source>
</evidence>
<evidence type="ECO:0000256" key="3">
    <source>
        <dbReference type="ARBA" id="ARBA00010895"/>
    </source>
</evidence>
<evidence type="ECO:0000256" key="4">
    <source>
        <dbReference type="ARBA" id="ARBA00013566"/>
    </source>
</evidence>
<proteinExistence type="inferred from homology"/>
<comment type="similarity">
    <text evidence="3">Belongs to the RRG9 family.</text>
</comment>